<sequence>MSKEMNLPRPTVDQLNEYDHLSAMLKNPDLRGAAYDDTIDRINQLVSSYDWNNYEFTDSTTGLKGVKNAAGQILVPAQFEGFTILGDHHVFDFKHLAAKKNGKFGVVKADGTGETLCDFRFDVLIWDAYTGLYHGCWDGVKGKFGYVTIDGKVFIPNVISKFYEPWNDFILLEADGKFGALDCSTMCFVLPQYDKVDCEPDTDAVFYKDGVAGYVVEDTGEFVPVDQFEDNEKYDNAYVFNTNINI</sequence>
<dbReference type="Proteomes" id="UP000182257">
    <property type="component" value="Unassembled WGS sequence"/>
</dbReference>
<name>A0A1H4DB15_XYLRU</name>
<evidence type="ECO:0000313" key="1">
    <source>
        <dbReference type="EMBL" id="SEA69640.1"/>
    </source>
</evidence>
<dbReference type="RefSeq" id="WP_139209007.1">
    <property type="nucleotide sequence ID" value="NZ_FNRF01000004.1"/>
</dbReference>
<protein>
    <recommendedName>
        <fullName evidence="3">WG containing repeat-containing protein</fullName>
    </recommendedName>
</protein>
<dbReference type="AlphaFoldDB" id="A0A1H4DB15"/>
<accession>A0A1H4DB15</accession>
<organism evidence="1 2">
    <name type="scientific">Xylanibacter ruminicola</name>
    <name type="common">Prevotella ruminicola</name>
    <dbReference type="NCBI Taxonomy" id="839"/>
    <lineage>
        <taxon>Bacteria</taxon>
        <taxon>Pseudomonadati</taxon>
        <taxon>Bacteroidota</taxon>
        <taxon>Bacteroidia</taxon>
        <taxon>Bacteroidales</taxon>
        <taxon>Prevotellaceae</taxon>
        <taxon>Xylanibacter</taxon>
    </lineage>
</organism>
<dbReference type="OrthoDB" id="1066688at2"/>
<evidence type="ECO:0008006" key="3">
    <source>
        <dbReference type="Google" id="ProtNLM"/>
    </source>
</evidence>
<dbReference type="EMBL" id="FNRF01000004">
    <property type="protein sequence ID" value="SEA69640.1"/>
    <property type="molecule type" value="Genomic_DNA"/>
</dbReference>
<gene>
    <name evidence="1" type="ORF">SAMN05216462_2212</name>
</gene>
<proteinExistence type="predicted"/>
<reference evidence="1 2" key="1">
    <citation type="submission" date="2016-10" db="EMBL/GenBank/DDBJ databases">
        <authorList>
            <person name="de Groot N.N."/>
        </authorList>
    </citation>
    <scope>NUCLEOTIDE SEQUENCE [LARGE SCALE GENOMIC DNA]</scope>
    <source>
        <strain evidence="1 2">D31d</strain>
    </source>
</reference>
<evidence type="ECO:0000313" key="2">
    <source>
        <dbReference type="Proteomes" id="UP000182257"/>
    </source>
</evidence>